<proteinExistence type="predicted"/>
<organism evidence="2 3">
    <name type="scientific">Kitasatospora acidiphila</name>
    <dbReference type="NCBI Taxonomy" id="2567942"/>
    <lineage>
        <taxon>Bacteria</taxon>
        <taxon>Bacillati</taxon>
        <taxon>Actinomycetota</taxon>
        <taxon>Actinomycetes</taxon>
        <taxon>Kitasatosporales</taxon>
        <taxon>Streptomycetaceae</taxon>
        <taxon>Kitasatospora</taxon>
    </lineage>
</organism>
<name>A0A540W9W0_9ACTN</name>
<dbReference type="AlphaFoldDB" id="A0A540W9W0"/>
<comment type="caution">
    <text evidence="2">The sequence shown here is derived from an EMBL/GenBank/DDBJ whole genome shotgun (WGS) entry which is preliminary data.</text>
</comment>
<evidence type="ECO:0000313" key="3">
    <source>
        <dbReference type="Proteomes" id="UP000319103"/>
    </source>
</evidence>
<evidence type="ECO:0000259" key="1">
    <source>
        <dbReference type="Pfam" id="PF19631"/>
    </source>
</evidence>
<dbReference type="RefSeq" id="WP_141636275.1">
    <property type="nucleotide sequence ID" value="NZ_VIGB01000003.1"/>
</dbReference>
<keyword evidence="3" id="KW-1185">Reference proteome</keyword>
<gene>
    <name evidence="2" type="ORF">E6W39_30810</name>
</gene>
<protein>
    <recommendedName>
        <fullName evidence="1">Trypsin-co-occurring domain-containing protein</fullName>
    </recommendedName>
</protein>
<dbReference type="InterPro" id="IPR045608">
    <property type="entry name" value="Trypco2"/>
</dbReference>
<dbReference type="Pfam" id="PF19631">
    <property type="entry name" value="Trypco2"/>
    <property type="match status" value="1"/>
</dbReference>
<dbReference type="EMBL" id="VIGB01000003">
    <property type="protein sequence ID" value="TQF05821.1"/>
    <property type="molecule type" value="Genomic_DNA"/>
</dbReference>
<reference evidence="2 3" key="1">
    <citation type="submission" date="2019-06" db="EMBL/GenBank/DDBJ databases">
        <title>Description of Kitasatospora acidophila sp. nov. isolated from pine grove soil, and reclassification of Streptomyces novaecaesareae to Kitasatospora novaeceasareae comb. nov.</title>
        <authorList>
            <person name="Kim M.J."/>
        </authorList>
    </citation>
    <scope>NUCLEOTIDE SEQUENCE [LARGE SCALE GENOMIC DNA]</scope>
    <source>
        <strain evidence="2 3">MMS16-CNU292</strain>
    </source>
</reference>
<sequence>MEQPLSRVELSTVVQGLRDELRAAAQDGADDPIALEVGEIHLEFTVEIQVDVTAKAGFKAWVLTGEASATRERRQTHTVSLTLKPRNRHTGAVLDIANEEPADLSAFG</sequence>
<dbReference type="Proteomes" id="UP000319103">
    <property type="component" value="Unassembled WGS sequence"/>
</dbReference>
<accession>A0A540W9W0</accession>
<evidence type="ECO:0000313" key="2">
    <source>
        <dbReference type="EMBL" id="TQF05821.1"/>
    </source>
</evidence>
<feature type="domain" description="Trypsin-co-occurring" evidence="1">
    <location>
        <begin position="8"/>
        <end position="85"/>
    </location>
</feature>
<dbReference type="OrthoDB" id="3696289at2"/>